<dbReference type="GO" id="GO:0006508">
    <property type="term" value="P:proteolysis"/>
    <property type="evidence" value="ECO:0007669"/>
    <property type="project" value="UniProtKB-KW"/>
</dbReference>
<dbReference type="PaxDb" id="65489-OBART12G08810.1"/>
<dbReference type="eggNOG" id="KOG2433">
    <property type="taxonomic scope" value="Eukaryota"/>
</dbReference>
<keyword evidence="5" id="KW-0788">Thiol protease</keyword>
<dbReference type="STRING" id="65489.A0A0D3HTD5"/>
<evidence type="ECO:0000256" key="1">
    <source>
        <dbReference type="ARBA" id="ARBA00008552"/>
    </source>
</evidence>
<dbReference type="EnsemblPlants" id="OBART12G08810.1">
    <property type="protein sequence ID" value="OBART12G08810.1"/>
    <property type="gene ID" value="OBART12G08810"/>
</dbReference>
<dbReference type="InterPro" id="IPR012462">
    <property type="entry name" value="UFSP1/2_DUB_cat"/>
</dbReference>
<comment type="similarity">
    <text evidence="1">Belongs to the peptidase C78 family.</text>
</comment>
<keyword evidence="3" id="KW-0833">Ubl conjugation pathway</keyword>
<dbReference type="Proteomes" id="UP000026960">
    <property type="component" value="Chromosome 12"/>
</dbReference>
<reference evidence="8" key="1">
    <citation type="journal article" date="2009" name="Rice">
        <title>De Novo Next Generation Sequencing of Plant Genomes.</title>
        <authorList>
            <person name="Rounsley S."/>
            <person name="Marri P.R."/>
            <person name="Yu Y."/>
            <person name="He R."/>
            <person name="Sisneros N."/>
            <person name="Goicoechea J.L."/>
            <person name="Lee S.J."/>
            <person name="Angelova A."/>
            <person name="Kudrna D."/>
            <person name="Luo M."/>
            <person name="Affourtit J."/>
            <person name="Desany B."/>
            <person name="Knight J."/>
            <person name="Niazi F."/>
            <person name="Egholm M."/>
            <person name="Wing R.A."/>
        </authorList>
    </citation>
    <scope>NUCLEOTIDE SEQUENCE [LARGE SCALE GENOMIC DNA]</scope>
    <source>
        <strain evidence="8">cv. IRGC 105608</strain>
    </source>
</reference>
<proteinExistence type="inferred from homology"/>
<evidence type="ECO:0000259" key="7">
    <source>
        <dbReference type="Pfam" id="PF07910"/>
    </source>
</evidence>
<evidence type="ECO:0000256" key="3">
    <source>
        <dbReference type="ARBA" id="ARBA00022786"/>
    </source>
</evidence>
<dbReference type="Gramene" id="OBART12G08810.1">
    <property type="protein sequence ID" value="OBART12G08810.1"/>
    <property type="gene ID" value="OBART12G08810"/>
</dbReference>
<keyword evidence="4" id="KW-0378">Hydrolase</keyword>
<name>A0A0D3HTD5_9ORYZ</name>
<reference evidence="8" key="2">
    <citation type="submission" date="2015-03" db="UniProtKB">
        <authorList>
            <consortium name="EnsemblPlants"/>
        </authorList>
    </citation>
    <scope>IDENTIFICATION</scope>
</reference>
<dbReference type="Gene3D" id="3.90.70.130">
    <property type="match status" value="1"/>
</dbReference>
<accession>A0A0D3HTD5</accession>
<dbReference type="AlphaFoldDB" id="A0A0D3HTD5"/>
<keyword evidence="2" id="KW-0645">Protease</keyword>
<evidence type="ECO:0000256" key="5">
    <source>
        <dbReference type="ARBA" id="ARBA00022807"/>
    </source>
</evidence>
<protein>
    <recommendedName>
        <fullName evidence="6">Probable Ufm1-specific protease</fullName>
    </recommendedName>
</protein>
<organism evidence="8">
    <name type="scientific">Oryza barthii</name>
    <dbReference type="NCBI Taxonomy" id="65489"/>
    <lineage>
        <taxon>Eukaryota</taxon>
        <taxon>Viridiplantae</taxon>
        <taxon>Streptophyta</taxon>
        <taxon>Embryophyta</taxon>
        <taxon>Tracheophyta</taxon>
        <taxon>Spermatophyta</taxon>
        <taxon>Magnoliopsida</taxon>
        <taxon>Liliopsida</taxon>
        <taxon>Poales</taxon>
        <taxon>Poaceae</taxon>
        <taxon>BOP clade</taxon>
        <taxon>Oryzoideae</taxon>
        <taxon>Oryzeae</taxon>
        <taxon>Oryzinae</taxon>
        <taxon>Oryza</taxon>
    </lineage>
</organism>
<evidence type="ECO:0000256" key="4">
    <source>
        <dbReference type="ARBA" id="ARBA00022801"/>
    </source>
</evidence>
<dbReference type="Pfam" id="PF07910">
    <property type="entry name" value="Peptidase_C78"/>
    <property type="match status" value="1"/>
</dbReference>
<dbReference type="HOGENOM" id="CLU_021066_2_1_1"/>
<feature type="domain" description="UFSP1/2/DUB catalytic" evidence="7">
    <location>
        <begin position="403"/>
        <end position="592"/>
    </location>
</feature>
<keyword evidence="9" id="KW-1185">Reference proteome</keyword>
<evidence type="ECO:0000313" key="9">
    <source>
        <dbReference type="Proteomes" id="UP000026960"/>
    </source>
</evidence>
<evidence type="ECO:0000256" key="2">
    <source>
        <dbReference type="ARBA" id="ARBA00022670"/>
    </source>
</evidence>
<evidence type="ECO:0000256" key="6">
    <source>
        <dbReference type="ARBA" id="ARBA00067779"/>
    </source>
</evidence>
<dbReference type="GO" id="GO:0071567">
    <property type="term" value="F:deUFMylase activity"/>
    <property type="evidence" value="ECO:0007669"/>
    <property type="project" value="UniProtKB-ARBA"/>
</dbReference>
<dbReference type="PANTHER" id="PTHR48153">
    <property type="entry name" value="UFM1-SPECIFIC PROTEASE 2"/>
    <property type="match status" value="1"/>
</dbReference>
<dbReference type="InterPro" id="IPR038765">
    <property type="entry name" value="Papain-like_cys_pep_sf"/>
</dbReference>
<dbReference type="PANTHER" id="PTHR48153:SF2">
    <property type="entry name" value="UFM1-SPECIFIC PROTEASE 2"/>
    <property type="match status" value="1"/>
</dbReference>
<sequence length="600" mass="65783">MEATAGGSRRRPTLLRLLCPKKSLVSPPTPSLRWLLGSPRFLPPLTVAAALRSLPDGASSPDLQREAEEIRGLLVRGFDIVGAVHVGSADAGGALELARAVRERLYGERASHGMVGGCVELGTGEIRFVVSEGDGVEAVEVTEVVWEDDPGRLLWEKGCLLRCELLLKLPLYVPSDDTSGIEARFYSLIESTASKLRDPHVSYLIEGPRTTPGESHYSIILHGNDLNSVPHLSRNGSTEEYDANIVSCSKFFPAKRSLSLTRENADAIQITILSNQSFNSSKASTPAVEYFPAPALASLRAINLKLDILCYTSVDFPVAAAVSELIIPGLADQLSIMKKAIVSELTTQQPQLSPYHFVPPGLLIPVTTIYDTRYGEIEEKQSSSLLRDVHREIPSSGVSGGIISLIDGSYEYYHYLHDGIDDNGWGCAYRSLQTIMSWYRLQQYSSINVPSHREIQQVLVEIGDKDPSFIGSREWIGAIELSFVLDKLLGVSCKVINVRSGDELPEKCRELAIHFETQGTPVMIGGGVLAYTLLGVDYNEASGDCAFLILDPHYTGADDLKKIVNGGWCGWKKSIDSKGRSFFLKDKFYNLLLPQRPNMV</sequence>
<dbReference type="FunFam" id="3.90.70.130:FF:000001">
    <property type="entry name" value="Probable Ufm1-specific protease 2"/>
    <property type="match status" value="1"/>
</dbReference>
<evidence type="ECO:0000313" key="8">
    <source>
        <dbReference type="EnsemblPlants" id="OBART12G08810.1"/>
    </source>
</evidence>
<dbReference type="MEROPS" id="C78.A02"/>
<dbReference type="SUPFAM" id="SSF54001">
    <property type="entry name" value="Cysteine proteinases"/>
    <property type="match status" value="1"/>
</dbReference>